<dbReference type="FunFam" id="3.30.420.40:FF:000121">
    <property type="entry name" value="Actin-related protein 8"/>
    <property type="match status" value="1"/>
</dbReference>
<comment type="function">
    <text evidence="12">Plays an important role in the functional organization of mitotic chromosomes. Exhibits low basal ATPase activity, and unable to polymerize.</text>
</comment>
<dbReference type="AlphaFoldDB" id="A0A0L7L615"/>
<dbReference type="Proteomes" id="UP000037510">
    <property type="component" value="Unassembled WGS sequence"/>
</dbReference>
<reference evidence="14 15" key="1">
    <citation type="journal article" date="2015" name="Genome Biol. Evol.">
        <title>The genome of winter moth (Operophtera brumata) provides a genomic perspective on sexual dimorphism and phenology.</title>
        <authorList>
            <person name="Derks M.F."/>
            <person name="Smit S."/>
            <person name="Salis L."/>
            <person name="Schijlen E."/>
            <person name="Bossers A."/>
            <person name="Mateman C."/>
            <person name="Pijl A.S."/>
            <person name="de Ridder D."/>
            <person name="Groenen M.A."/>
            <person name="Visser M.E."/>
            <person name="Megens H.J."/>
        </authorList>
    </citation>
    <scope>NUCLEOTIDE SEQUENCE [LARGE SCALE GENOMIC DNA]</scope>
    <source>
        <strain evidence="14">WM2013NL</strain>
        <tissue evidence="14">Head and thorax</tissue>
    </source>
</reference>
<evidence type="ECO:0000256" key="11">
    <source>
        <dbReference type="ARBA" id="ARBA00023242"/>
    </source>
</evidence>
<evidence type="ECO:0000256" key="12">
    <source>
        <dbReference type="ARBA" id="ARBA00025560"/>
    </source>
</evidence>
<evidence type="ECO:0000256" key="13">
    <source>
        <dbReference type="SAM" id="MobiDB-lite"/>
    </source>
</evidence>
<evidence type="ECO:0000256" key="8">
    <source>
        <dbReference type="ARBA" id="ARBA00023163"/>
    </source>
</evidence>
<comment type="caution">
    <text evidence="14">The sequence shown here is derived from an EMBL/GenBank/DDBJ whole genome shotgun (WGS) entry which is preliminary data.</text>
</comment>
<evidence type="ECO:0000256" key="10">
    <source>
        <dbReference type="ARBA" id="ARBA00023204"/>
    </source>
</evidence>
<keyword evidence="9" id="KW-0233">DNA recombination</keyword>
<evidence type="ECO:0000256" key="4">
    <source>
        <dbReference type="ARBA" id="ARBA00022741"/>
    </source>
</evidence>
<evidence type="ECO:0000256" key="9">
    <source>
        <dbReference type="ARBA" id="ARBA00023172"/>
    </source>
</evidence>
<dbReference type="GO" id="GO:0006281">
    <property type="term" value="P:DNA repair"/>
    <property type="evidence" value="ECO:0007669"/>
    <property type="project" value="UniProtKB-KW"/>
</dbReference>
<dbReference type="STRING" id="104452.A0A0L7L615"/>
<dbReference type="SMART" id="SM00268">
    <property type="entry name" value="ACTIN"/>
    <property type="match status" value="1"/>
</dbReference>
<keyword evidence="5" id="KW-0227">DNA damage</keyword>
<evidence type="ECO:0000256" key="1">
    <source>
        <dbReference type="ARBA" id="ARBA00004123"/>
    </source>
</evidence>
<organism evidence="14 15">
    <name type="scientific">Operophtera brumata</name>
    <name type="common">Winter moth</name>
    <name type="synonym">Phalaena brumata</name>
    <dbReference type="NCBI Taxonomy" id="104452"/>
    <lineage>
        <taxon>Eukaryota</taxon>
        <taxon>Metazoa</taxon>
        <taxon>Ecdysozoa</taxon>
        <taxon>Arthropoda</taxon>
        <taxon>Hexapoda</taxon>
        <taxon>Insecta</taxon>
        <taxon>Pterygota</taxon>
        <taxon>Neoptera</taxon>
        <taxon>Endopterygota</taxon>
        <taxon>Lepidoptera</taxon>
        <taxon>Glossata</taxon>
        <taxon>Ditrysia</taxon>
        <taxon>Geometroidea</taxon>
        <taxon>Geometridae</taxon>
        <taxon>Larentiinae</taxon>
        <taxon>Operophtera</taxon>
    </lineage>
</organism>
<feature type="compositionally biased region" description="Polar residues" evidence="13">
    <location>
        <begin position="404"/>
        <end position="424"/>
    </location>
</feature>
<evidence type="ECO:0000313" key="14">
    <source>
        <dbReference type="EMBL" id="KOB70855.1"/>
    </source>
</evidence>
<dbReference type="InterPro" id="IPR043129">
    <property type="entry name" value="ATPase_NBD"/>
</dbReference>
<dbReference type="SUPFAM" id="SSF53067">
    <property type="entry name" value="Actin-like ATPase domain"/>
    <property type="match status" value="2"/>
</dbReference>
<dbReference type="Gene3D" id="3.90.640.10">
    <property type="entry name" value="Actin, Chain A, domain 4"/>
    <property type="match status" value="1"/>
</dbReference>
<evidence type="ECO:0000256" key="5">
    <source>
        <dbReference type="ARBA" id="ARBA00022763"/>
    </source>
</evidence>
<evidence type="ECO:0000256" key="6">
    <source>
        <dbReference type="ARBA" id="ARBA00022840"/>
    </source>
</evidence>
<dbReference type="GO" id="GO:0006310">
    <property type="term" value="P:DNA recombination"/>
    <property type="evidence" value="ECO:0007669"/>
    <property type="project" value="UniProtKB-KW"/>
</dbReference>
<dbReference type="PANTHER" id="PTHR11937">
    <property type="entry name" value="ACTIN"/>
    <property type="match status" value="1"/>
</dbReference>
<sequence length="564" mass="63266">MSTHDPGAEQYQQFPSNRIIILHPGSLNVRIGRASDLVPVKQLHCIARKRRPGGKIYRDPFVPPSVPKTKELIEELEECRLQISHTLQTCVQSNGARRYATPPQQIAAFNRRSLPEIVKEEGEAWPQVDCEIVVGDLVLDIDPELPYNIHFPYRRGDFNIHSEVGGSISSVLNDLYAIWSSIIEYKLDIPLIELVKYRCVLLIPDLYSRTHLKNLMSLLLKDLGFGSCILVQESVGATFGAGIGSACVVDIGDQKTAISCVEDGISHKATRLRMDYGGGDVCQALSWMFHKSAFPYKNWNENVPRDVILMRNLYEHFCHVNLDVCGPQEKSFLVDHPGDVVNKYTLQVGDECIISPLAMFYTDLLKITGPKTSKIQTHQASDPEDPFDAEFLRETSRKREAADTTANANDSQQMEPVNESQPQVNPDEDIVVDSLENGPAEAVTLAPGQIMALDSAILQSIDRCQTDELKRKMYSSILIVGGGVKAQGLHLWLQNRLALQTPYNYKTEQLEIVTAPKDIDPAVTVWKGAAVMSCLESAIELWINQNEWNKYGLRILRERAPFIW</sequence>
<keyword evidence="4" id="KW-0547">Nucleotide-binding</keyword>
<keyword evidence="7" id="KW-0805">Transcription regulation</keyword>
<name>A0A0L7L615_OPEBR</name>
<evidence type="ECO:0000256" key="3">
    <source>
        <dbReference type="ARBA" id="ARBA00021608"/>
    </source>
</evidence>
<protein>
    <recommendedName>
        <fullName evidence="3">Actin-related protein 8</fullName>
    </recommendedName>
</protein>
<evidence type="ECO:0000256" key="2">
    <source>
        <dbReference type="ARBA" id="ARBA00007720"/>
    </source>
</evidence>
<evidence type="ECO:0000313" key="15">
    <source>
        <dbReference type="Proteomes" id="UP000037510"/>
    </source>
</evidence>
<keyword evidence="15" id="KW-1185">Reference proteome</keyword>
<comment type="similarity">
    <text evidence="2">Belongs to the actin family. ARP8 subfamily.</text>
</comment>
<dbReference type="GO" id="GO:0005524">
    <property type="term" value="F:ATP binding"/>
    <property type="evidence" value="ECO:0007669"/>
    <property type="project" value="UniProtKB-KW"/>
</dbReference>
<dbReference type="EMBL" id="JTDY01002719">
    <property type="protein sequence ID" value="KOB70855.1"/>
    <property type="molecule type" value="Genomic_DNA"/>
</dbReference>
<gene>
    <name evidence="14" type="ORF">OBRU01_14862</name>
</gene>
<comment type="subcellular location">
    <subcellularLocation>
        <location evidence="1">Nucleus</location>
    </subcellularLocation>
</comment>
<dbReference type="GO" id="GO:0005634">
    <property type="term" value="C:nucleus"/>
    <property type="evidence" value="ECO:0007669"/>
    <property type="project" value="UniProtKB-SubCell"/>
</dbReference>
<keyword evidence="8" id="KW-0804">Transcription</keyword>
<evidence type="ECO:0000256" key="7">
    <source>
        <dbReference type="ARBA" id="ARBA00023015"/>
    </source>
</evidence>
<accession>A0A0L7L615</accession>
<keyword evidence="11" id="KW-0539">Nucleus</keyword>
<keyword evidence="10" id="KW-0234">DNA repair</keyword>
<dbReference type="Pfam" id="PF00022">
    <property type="entry name" value="Actin"/>
    <property type="match status" value="1"/>
</dbReference>
<keyword evidence="6" id="KW-0067">ATP-binding</keyword>
<proteinExistence type="inferred from homology"/>
<feature type="region of interest" description="Disordered" evidence="13">
    <location>
        <begin position="398"/>
        <end position="425"/>
    </location>
</feature>
<dbReference type="InterPro" id="IPR004000">
    <property type="entry name" value="Actin"/>
</dbReference>
<dbReference type="CDD" id="cd10206">
    <property type="entry name" value="ASKHA_NBD_Arp8-like"/>
    <property type="match status" value="1"/>
</dbReference>
<dbReference type="Gene3D" id="3.30.420.40">
    <property type="match status" value="2"/>
</dbReference>